<evidence type="ECO:0000256" key="2">
    <source>
        <dbReference type="ARBA" id="ARBA00022692"/>
    </source>
</evidence>
<dbReference type="GO" id="GO:0022857">
    <property type="term" value="F:transmembrane transporter activity"/>
    <property type="evidence" value="ECO:0007669"/>
    <property type="project" value="InterPro"/>
</dbReference>
<feature type="transmembrane region" description="Helical" evidence="5">
    <location>
        <begin position="12"/>
        <end position="31"/>
    </location>
</feature>
<feature type="transmembrane region" description="Helical" evidence="5">
    <location>
        <begin position="194"/>
        <end position="216"/>
    </location>
</feature>
<feature type="transmembrane region" description="Helical" evidence="5">
    <location>
        <begin position="70"/>
        <end position="88"/>
    </location>
</feature>
<evidence type="ECO:0000313" key="7">
    <source>
        <dbReference type="EMBL" id="TWF79096.1"/>
    </source>
</evidence>
<feature type="transmembrane region" description="Helical" evidence="5">
    <location>
        <begin position="152"/>
        <end position="173"/>
    </location>
</feature>
<dbReference type="RefSeq" id="WP_147257997.1">
    <property type="nucleotide sequence ID" value="NZ_VIWU01000001.1"/>
</dbReference>
<dbReference type="EMBL" id="VIWU01000001">
    <property type="protein sequence ID" value="TWF79096.1"/>
    <property type="molecule type" value="Genomic_DNA"/>
</dbReference>
<comment type="subcellular location">
    <subcellularLocation>
        <location evidence="1">Cell membrane</location>
        <topology evidence="1">Multi-pass membrane protein</topology>
    </subcellularLocation>
</comment>
<dbReference type="OrthoDB" id="4395893at2"/>
<comment type="caution">
    <text evidence="7">The sequence shown here is derived from an EMBL/GenBank/DDBJ whole genome shotgun (WGS) entry which is preliminary data.</text>
</comment>
<dbReference type="GO" id="GO:0005886">
    <property type="term" value="C:plasma membrane"/>
    <property type="evidence" value="ECO:0007669"/>
    <property type="project" value="UniProtKB-SubCell"/>
</dbReference>
<keyword evidence="4 5" id="KW-0472">Membrane</keyword>
<gene>
    <name evidence="7" type="ORF">FHX44_115022</name>
</gene>
<sequence>MTDNVVLRVAPGPAAVGFTISSLGACLVLLARDLDRPPEELVWLSSSFGVGLLLMGAAGQVLLRRGPRPVLRGSALVAAAGAALLGTAPTALLAATGALLLGTGAAGLVMVTPALLRGPAVGARLSQVNAVASVCGILGPLAVGTLDGQLGSGRLALLLAVPPLLALAAWARWAAGPAPAAPAPAPSRPVSRHVAVAWVAVVLGVSIEFCFTIWAAARLQDAGLAAGQAGAAAVAFLLGMAAGRYGAPWLISRGFPVVPVGCAVVVAGTLAVAVPNAPVPVVAGLAVAGLGTAAFYPVTLARLVQVPGMSDVRGPAFGALASGTAILVAPVVLAALGAALDLRAAYLLAVLPLAAALATTARKEPAT</sequence>
<dbReference type="InterPro" id="IPR020846">
    <property type="entry name" value="MFS_dom"/>
</dbReference>
<feature type="transmembrane region" description="Helical" evidence="5">
    <location>
        <begin position="94"/>
        <end position="116"/>
    </location>
</feature>
<evidence type="ECO:0000256" key="4">
    <source>
        <dbReference type="ARBA" id="ARBA00023136"/>
    </source>
</evidence>
<feature type="transmembrane region" description="Helical" evidence="5">
    <location>
        <begin position="344"/>
        <end position="361"/>
    </location>
</feature>
<feature type="transmembrane region" description="Helical" evidence="5">
    <location>
        <begin position="254"/>
        <end position="275"/>
    </location>
</feature>
<feature type="transmembrane region" description="Helical" evidence="5">
    <location>
        <begin position="43"/>
        <end position="63"/>
    </location>
</feature>
<name>A0A561SW60_9PSEU</name>
<dbReference type="Gene3D" id="1.20.1250.20">
    <property type="entry name" value="MFS general substrate transporter like domains"/>
    <property type="match status" value="2"/>
</dbReference>
<feature type="domain" description="Major facilitator superfamily (MFS) profile" evidence="6">
    <location>
        <begin position="128"/>
        <end position="367"/>
    </location>
</feature>
<dbReference type="SUPFAM" id="SSF103473">
    <property type="entry name" value="MFS general substrate transporter"/>
    <property type="match status" value="1"/>
</dbReference>
<evidence type="ECO:0000256" key="5">
    <source>
        <dbReference type="SAM" id="Phobius"/>
    </source>
</evidence>
<dbReference type="PROSITE" id="PS50850">
    <property type="entry name" value="MFS"/>
    <property type="match status" value="1"/>
</dbReference>
<keyword evidence="3 5" id="KW-1133">Transmembrane helix</keyword>
<evidence type="ECO:0000256" key="1">
    <source>
        <dbReference type="ARBA" id="ARBA00004651"/>
    </source>
</evidence>
<protein>
    <recommendedName>
        <fullName evidence="6">Major facilitator superfamily (MFS) profile domain-containing protein</fullName>
    </recommendedName>
</protein>
<dbReference type="Proteomes" id="UP000321261">
    <property type="component" value="Unassembled WGS sequence"/>
</dbReference>
<proteinExistence type="predicted"/>
<feature type="transmembrane region" description="Helical" evidence="5">
    <location>
        <begin position="222"/>
        <end position="242"/>
    </location>
</feature>
<reference evidence="7 8" key="1">
    <citation type="submission" date="2019-06" db="EMBL/GenBank/DDBJ databases">
        <title>Sequencing the genomes of 1000 actinobacteria strains.</title>
        <authorList>
            <person name="Klenk H.-P."/>
        </authorList>
    </citation>
    <scope>NUCLEOTIDE SEQUENCE [LARGE SCALE GENOMIC DNA]</scope>
    <source>
        <strain evidence="7 8">DSM 45671</strain>
    </source>
</reference>
<feature type="transmembrane region" description="Helical" evidence="5">
    <location>
        <begin position="281"/>
        <end position="304"/>
    </location>
</feature>
<keyword evidence="8" id="KW-1185">Reference proteome</keyword>
<evidence type="ECO:0000313" key="8">
    <source>
        <dbReference type="Proteomes" id="UP000321261"/>
    </source>
</evidence>
<dbReference type="InterPro" id="IPR036259">
    <property type="entry name" value="MFS_trans_sf"/>
</dbReference>
<evidence type="ECO:0000256" key="3">
    <source>
        <dbReference type="ARBA" id="ARBA00022989"/>
    </source>
</evidence>
<keyword evidence="2 5" id="KW-0812">Transmembrane</keyword>
<accession>A0A561SW60</accession>
<dbReference type="AlphaFoldDB" id="A0A561SW60"/>
<feature type="transmembrane region" description="Helical" evidence="5">
    <location>
        <begin position="316"/>
        <end position="338"/>
    </location>
</feature>
<organism evidence="7 8">
    <name type="scientific">Pseudonocardia hierapolitana</name>
    <dbReference type="NCBI Taxonomy" id="1128676"/>
    <lineage>
        <taxon>Bacteria</taxon>
        <taxon>Bacillati</taxon>
        <taxon>Actinomycetota</taxon>
        <taxon>Actinomycetes</taxon>
        <taxon>Pseudonocardiales</taxon>
        <taxon>Pseudonocardiaceae</taxon>
        <taxon>Pseudonocardia</taxon>
    </lineage>
</organism>
<evidence type="ECO:0000259" key="6">
    <source>
        <dbReference type="PROSITE" id="PS50850"/>
    </source>
</evidence>